<proteinExistence type="predicted"/>
<organism evidence="1 2">
    <name type="scientific">Dendrobium thyrsiflorum</name>
    <name type="common">Pinecone-like raceme dendrobium</name>
    <name type="synonym">Orchid</name>
    <dbReference type="NCBI Taxonomy" id="117978"/>
    <lineage>
        <taxon>Eukaryota</taxon>
        <taxon>Viridiplantae</taxon>
        <taxon>Streptophyta</taxon>
        <taxon>Embryophyta</taxon>
        <taxon>Tracheophyta</taxon>
        <taxon>Spermatophyta</taxon>
        <taxon>Magnoliopsida</taxon>
        <taxon>Liliopsida</taxon>
        <taxon>Asparagales</taxon>
        <taxon>Orchidaceae</taxon>
        <taxon>Epidendroideae</taxon>
        <taxon>Malaxideae</taxon>
        <taxon>Dendrobiinae</taxon>
        <taxon>Dendrobium</taxon>
    </lineage>
</organism>
<reference evidence="1 2" key="1">
    <citation type="journal article" date="2024" name="Plant Biotechnol. J.">
        <title>Dendrobium thyrsiflorum genome and its molecular insights into genes involved in important horticultural traits.</title>
        <authorList>
            <person name="Chen B."/>
            <person name="Wang J.Y."/>
            <person name="Zheng P.J."/>
            <person name="Li K.L."/>
            <person name="Liang Y.M."/>
            <person name="Chen X.F."/>
            <person name="Zhang C."/>
            <person name="Zhao X."/>
            <person name="He X."/>
            <person name="Zhang G.Q."/>
            <person name="Liu Z.J."/>
            <person name="Xu Q."/>
        </authorList>
    </citation>
    <scope>NUCLEOTIDE SEQUENCE [LARGE SCALE GENOMIC DNA]</scope>
    <source>
        <strain evidence="1">GZMU011</strain>
    </source>
</reference>
<dbReference type="AlphaFoldDB" id="A0ABD0UAT6"/>
<dbReference type="Proteomes" id="UP001552299">
    <property type="component" value="Unassembled WGS sequence"/>
</dbReference>
<evidence type="ECO:0000313" key="2">
    <source>
        <dbReference type="Proteomes" id="UP001552299"/>
    </source>
</evidence>
<keyword evidence="2" id="KW-1185">Reference proteome</keyword>
<dbReference type="EMBL" id="JANQDX010000017">
    <property type="protein sequence ID" value="KAL0907447.1"/>
    <property type="molecule type" value="Genomic_DNA"/>
</dbReference>
<comment type="caution">
    <text evidence="1">The sequence shown here is derived from an EMBL/GenBank/DDBJ whole genome shotgun (WGS) entry which is preliminary data.</text>
</comment>
<sequence>MSPNQGPEALLESSNHNLDYQTISKHDKIIVESSGSTRRIQQAQEHRIPTSLSQKIIHRTVHDQGIQHRPSIQTTPHLSLISHLFTKTPFFLKRDTSLKESRERSEIALATLLLLDHRRSSAEPPLEFCRTTAGPPPDAEVPPGHHLRPDILPDHHLRPDVLPDHHLKPDVLPDHHLRPDFLLNHRRTIT</sequence>
<gene>
    <name evidence="1" type="ORF">M5K25_021859</name>
</gene>
<accession>A0ABD0UAT6</accession>
<protein>
    <submittedName>
        <fullName evidence="1">Uncharacterized protein</fullName>
    </submittedName>
</protein>
<name>A0ABD0UAT6_DENTH</name>
<evidence type="ECO:0000313" key="1">
    <source>
        <dbReference type="EMBL" id="KAL0907447.1"/>
    </source>
</evidence>